<keyword evidence="1" id="KW-1133">Transmembrane helix</keyword>
<organism evidence="2 3">
    <name type="scientific">Acrobeloides nanus</name>
    <dbReference type="NCBI Taxonomy" id="290746"/>
    <lineage>
        <taxon>Eukaryota</taxon>
        <taxon>Metazoa</taxon>
        <taxon>Ecdysozoa</taxon>
        <taxon>Nematoda</taxon>
        <taxon>Chromadorea</taxon>
        <taxon>Rhabditida</taxon>
        <taxon>Tylenchina</taxon>
        <taxon>Cephalobomorpha</taxon>
        <taxon>Cephaloboidea</taxon>
        <taxon>Cephalobidae</taxon>
        <taxon>Acrobeloides</taxon>
    </lineage>
</organism>
<sequence>LFSFDGLTSNTWFCVRLIYRLFYRTPEGLSEISTKQELIARTKNNSQLAHSIIDDQIILIYDAVSDVHSVNVTVGTVFASRPKMVTLVVPELKCDRTSIKPHAKLIGQADVIHFDVKKALLSSNIAHAKQFSEQKCAQLCIFPFLRAEILNVGQETFRGKEWCGTLQEASKARTSNNANNLTTNVIVLFIYVNFLLIIVLLHQ</sequence>
<dbReference type="WBParaSite" id="ACRNAN_scaffold11350.g31167.t1">
    <property type="protein sequence ID" value="ACRNAN_scaffold11350.g31167.t1"/>
    <property type="gene ID" value="ACRNAN_scaffold11350.g31167"/>
</dbReference>
<name>A0A914CJ79_9BILA</name>
<evidence type="ECO:0000256" key="1">
    <source>
        <dbReference type="SAM" id="Phobius"/>
    </source>
</evidence>
<keyword evidence="1" id="KW-0812">Transmembrane</keyword>
<evidence type="ECO:0000313" key="3">
    <source>
        <dbReference type="WBParaSite" id="ACRNAN_scaffold11350.g31167.t1"/>
    </source>
</evidence>
<keyword evidence="1" id="KW-0472">Membrane</keyword>
<reference evidence="3" key="1">
    <citation type="submission" date="2022-11" db="UniProtKB">
        <authorList>
            <consortium name="WormBaseParasite"/>
        </authorList>
    </citation>
    <scope>IDENTIFICATION</scope>
</reference>
<keyword evidence="2" id="KW-1185">Reference proteome</keyword>
<dbReference type="Proteomes" id="UP000887540">
    <property type="component" value="Unplaced"/>
</dbReference>
<feature type="transmembrane region" description="Helical" evidence="1">
    <location>
        <begin position="181"/>
        <end position="201"/>
    </location>
</feature>
<dbReference type="AlphaFoldDB" id="A0A914CJ79"/>
<proteinExistence type="predicted"/>
<evidence type="ECO:0000313" key="2">
    <source>
        <dbReference type="Proteomes" id="UP000887540"/>
    </source>
</evidence>
<accession>A0A914CJ79</accession>
<protein>
    <submittedName>
        <fullName evidence="3">Uncharacterized protein</fullName>
    </submittedName>
</protein>